<proteinExistence type="predicted"/>
<reference evidence="1" key="1">
    <citation type="journal article" date="2021" name="Proc. Natl. Acad. Sci. U.S.A.">
        <title>A Catalog of Tens of Thousands of Viruses from Human Metagenomes Reveals Hidden Associations with Chronic Diseases.</title>
        <authorList>
            <person name="Tisza M.J."/>
            <person name="Buck C.B."/>
        </authorList>
    </citation>
    <scope>NUCLEOTIDE SEQUENCE</scope>
    <source>
        <strain evidence="1">Cty4e12</strain>
    </source>
</reference>
<organism evidence="1">
    <name type="scientific">Myoviridae sp. cty4e12</name>
    <dbReference type="NCBI Taxonomy" id="2827718"/>
    <lineage>
        <taxon>Viruses</taxon>
        <taxon>Duplodnaviria</taxon>
        <taxon>Heunggongvirae</taxon>
        <taxon>Uroviricota</taxon>
        <taxon>Caudoviricetes</taxon>
    </lineage>
</organism>
<sequence length="224" mass="25286">MLAKKVICGLGILLSCVAINYANSGFVDMTPDTYDKIWDIGSNFKPDRKLENPVLYGIELRSGGGGAASLITPATITKYLAYSKDERLVFPPADFKNTMLNNKDYVYIATYAMHLKNLLTGGVMPQLPSQRLLIEKDGHYIMPAKMDTQIYDMMPHSYAIVYYAYPKNVIYNTPYTIKFINGNGDRIEIPITADKLNNLIDKEYKLVYQNSETQSNINNTPITR</sequence>
<evidence type="ECO:0000313" key="1">
    <source>
        <dbReference type="EMBL" id="DAF52847.1"/>
    </source>
</evidence>
<dbReference type="PROSITE" id="PS51257">
    <property type="entry name" value="PROKAR_LIPOPROTEIN"/>
    <property type="match status" value="1"/>
</dbReference>
<name>A0A8S5SQ79_9CAUD</name>
<accession>A0A8S5SQ79</accession>
<protein>
    <submittedName>
        <fullName evidence="1">Uncharacterized protein</fullName>
    </submittedName>
</protein>
<dbReference type="EMBL" id="BK032643">
    <property type="protein sequence ID" value="DAF52847.1"/>
    <property type="molecule type" value="Genomic_DNA"/>
</dbReference>